<feature type="chain" id="PRO_5002540586" description="Lipoprotein" evidence="1">
    <location>
        <begin position="23"/>
        <end position="172"/>
    </location>
</feature>
<evidence type="ECO:0000313" key="3">
    <source>
        <dbReference type="Proteomes" id="UP000034273"/>
    </source>
</evidence>
<dbReference type="STRING" id="1618671.UY67_C0029G0020"/>
<evidence type="ECO:0000313" key="2">
    <source>
        <dbReference type="EMBL" id="KKW23060.1"/>
    </source>
</evidence>
<name>A0A0G1WWY1_9BACT</name>
<feature type="signal peptide" evidence="1">
    <location>
        <begin position="1"/>
        <end position="22"/>
    </location>
</feature>
<protein>
    <recommendedName>
        <fullName evidence="4">Lipoprotein</fullName>
    </recommendedName>
</protein>
<dbReference type="EMBL" id="LCQW01000029">
    <property type="protein sequence ID" value="KKW23060.1"/>
    <property type="molecule type" value="Genomic_DNA"/>
</dbReference>
<comment type="caution">
    <text evidence="2">The sequence shown here is derived from an EMBL/GenBank/DDBJ whole genome shotgun (WGS) entry which is preliminary data.</text>
</comment>
<reference evidence="2 3" key="1">
    <citation type="journal article" date="2015" name="Nature">
        <title>rRNA introns, odd ribosomes, and small enigmatic genomes across a large radiation of phyla.</title>
        <authorList>
            <person name="Brown C.T."/>
            <person name="Hug L.A."/>
            <person name="Thomas B.C."/>
            <person name="Sharon I."/>
            <person name="Castelle C.J."/>
            <person name="Singh A."/>
            <person name="Wilkins M.J."/>
            <person name="Williams K.H."/>
            <person name="Banfield J.F."/>
        </authorList>
    </citation>
    <scope>NUCLEOTIDE SEQUENCE [LARGE SCALE GENOMIC DNA]</scope>
</reference>
<proteinExistence type="predicted"/>
<accession>A0A0G1WWY1</accession>
<keyword evidence="1" id="KW-0732">Signal</keyword>
<sequence length="172" mass="18984">MRWITAIIIAAIALTCTVAANAQKKESAIERNERLANEAGQRAARNTVEPNEIEMIKYRRILNGKPGAKQYVVLLSKGGQPIDYFVADGKCTSSHKRLTPTHRLVDKGPNALVVKAPSEDGTFGSSASYIYCKTADGKYKDWNGNYYVSDVPIELTIKPLVIDLSGRNQQQQ</sequence>
<evidence type="ECO:0008006" key="4">
    <source>
        <dbReference type="Google" id="ProtNLM"/>
    </source>
</evidence>
<dbReference type="Proteomes" id="UP000034273">
    <property type="component" value="Unassembled WGS sequence"/>
</dbReference>
<evidence type="ECO:0000256" key="1">
    <source>
        <dbReference type="SAM" id="SignalP"/>
    </source>
</evidence>
<organism evidence="2 3">
    <name type="scientific">Candidatus Kaiserbacteria bacterium GW2011_GWA2_52_12</name>
    <dbReference type="NCBI Taxonomy" id="1618671"/>
    <lineage>
        <taxon>Bacteria</taxon>
        <taxon>Candidatus Kaiseribacteriota</taxon>
    </lineage>
</organism>
<gene>
    <name evidence="2" type="ORF">UY67_C0029G0020</name>
</gene>
<dbReference type="AlphaFoldDB" id="A0A0G1WWY1"/>